<dbReference type="PROSITE" id="PS00216">
    <property type="entry name" value="SUGAR_TRANSPORT_1"/>
    <property type="match status" value="1"/>
</dbReference>
<accession>A0ABR4A925</accession>
<feature type="transmembrane region" description="Helical" evidence="5">
    <location>
        <begin position="471"/>
        <end position="494"/>
    </location>
</feature>
<dbReference type="Gene3D" id="1.20.1250.20">
    <property type="entry name" value="MFS general substrate transporter like domains"/>
    <property type="match status" value="2"/>
</dbReference>
<feature type="transmembrane region" description="Helical" evidence="5">
    <location>
        <begin position="92"/>
        <end position="113"/>
    </location>
</feature>
<feature type="transmembrane region" description="Helical" evidence="5">
    <location>
        <begin position="380"/>
        <end position="402"/>
    </location>
</feature>
<evidence type="ECO:0000256" key="3">
    <source>
        <dbReference type="ARBA" id="ARBA00022989"/>
    </source>
</evidence>
<sequence length="550" mass="60668">MRWEEESYHRKDDQGNLVTLEEYEREQRAGVSGMSRVMTRGDLKLYAICGVGFFLDSYDLFIINLVTPIWTYEYWGGLQKKKNPTYPLLLRGAVNAAANIGNIIGQLSFGFLGDGFGRKFVYGKEMIIMIIGVILVISLPNHLKGPTRNKFWYLFGMRLLMGIGIGGDYPMSAAIVAERSSLRNRGRMLGWIFSNQGWGTLAGSIVTLILLGIFSKSLKAGHYNQLDAVWRLQIGLALVPAFATLYFRLTMPESKKFMQSGELSTFKPPSLSSLDSEESYSKETKMEAKELGGLSGDGMTGRHASIVEAHVAQPTSSDKMRGAIAYFSEWRHMKTLIGTASTWFLVDVAFYGVNLNQSVLLTAIGFSKGKTEYDTLLKNAYGNLIIAAAGYVPGYFLTIYFIEILGRRWIQIQGFLVTGLMFAIIAGDYAHLGTAGKFVCFTIAQLFFNFGPNATTFIVPGEIFPSRVRGFAHGVSAATGKVGAILSGVLFNYLSGPTKIGIANTLWIFFACSILGAIMTFIFVPESKGVDADVIDFQECQEAIRLKSGR</sequence>
<dbReference type="CDD" id="cd17364">
    <property type="entry name" value="MFS_PhT"/>
    <property type="match status" value="1"/>
</dbReference>
<feature type="transmembrane region" description="Helical" evidence="5">
    <location>
        <begin position="45"/>
        <end position="72"/>
    </location>
</feature>
<keyword evidence="8" id="KW-1185">Reference proteome</keyword>
<dbReference type="InterPro" id="IPR005829">
    <property type="entry name" value="Sugar_transporter_CS"/>
</dbReference>
<evidence type="ECO:0000313" key="8">
    <source>
        <dbReference type="Proteomes" id="UP001590950"/>
    </source>
</evidence>
<keyword evidence="2 5" id="KW-0812">Transmembrane</keyword>
<feature type="transmembrane region" description="Helical" evidence="5">
    <location>
        <begin position="120"/>
        <end position="139"/>
    </location>
</feature>
<evidence type="ECO:0000313" key="7">
    <source>
        <dbReference type="EMBL" id="KAL2041921.1"/>
    </source>
</evidence>
<feature type="transmembrane region" description="Helical" evidence="5">
    <location>
        <begin position="198"/>
        <end position="218"/>
    </location>
</feature>
<dbReference type="EMBL" id="JBEFKJ010000015">
    <property type="protein sequence ID" value="KAL2041921.1"/>
    <property type="molecule type" value="Genomic_DNA"/>
</dbReference>
<protein>
    <recommendedName>
        <fullName evidence="6">Major facilitator superfamily (MFS) profile domain-containing protein</fullName>
    </recommendedName>
</protein>
<dbReference type="PROSITE" id="PS50850">
    <property type="entry name" value="MFS"/>
    <property type="match status" value="1"/>
</dbReference>
<dbReference type="Pfam" id="PF00083">
    <property type="entry name" value="Sugar_tr"/>
    <property type="match status" value="1"/>
</dbReference>
<dbReference type="PROSITE" id="PS00217">
    <property type="entry name" value="SUGAR_TRANSPORT_2"/>
    <property type="match status" value="1"/>
</dbReference>
<feature type="transmembrane region" description="Helical" evidence="5">
    <location>
        <begin position="408"/>
        <end position="426"/>
    </location>
</feature>
<keyword evidence="4 5" id="KW-0472">Membrane</keyword>
<dbReference type="InterPro" id="IPR036259">
    <property type="entry name" value="MFS_trans_sf"/>
</dbReference>
<proteinExistence type="predicted"/>
<evidence type="ECO:0000259" key="6">
    <source>
        <dbReference type="PROSITE" id="PS50850"/>
    </source>
</evidence>
<gene>
    <name evidence="7" type="ORF">N7G274_005109</name>
</gene>
<name>A0ABR4A925_9LECA</name>
<feature type="transmembrane region" description="Helical" evidence="5">
    <location>
        <begin position="506"/>
        <end position="524"/>
    </location>
</feature>
<feature type="transmembrane region" description="Helical" evidence="5">
    <location>
        <begin position="151"/>
        <end position="177"/>
    </location>
</feature>
<dbReference type="InterPro" id="IPR020846">
    <property type="entry name" value="MFS_dom"/>
</dbReference>
<dbReference type="PANTHER" id="PTHR24064">
    <property type="entry name" value="SOLUTE CARRIER FAMILY 22 MEMBER"/>
    <property type="match status" value="1"/>
</dbReference>
<evidence type="ECO:0000256" key="1">
    <source>
        <dbReference type="ARBA" id="ARBA00004141"/>
    </source>
</evidence>
<dbReference type="SUPFAM" id="SSF103473">
    <property type="entry name" value="MFS general substrate transporter"/>
    <property type="match status" value="1"/>
</dbReference>
<organism evidence="7 8">
    <name type="scientific">Stereocaulon virgatum</name>
    <dbReference type="NCBI Taxonomy" id="373712"/>
    <lineage>
        <taxon>Eukaryota</taxon>
        <taxon>Fungi</taxon>
        <taxon>Dikarya</taxon>
        <taxon>Ascomycota</taxon>
        <taxon>Pezizomycotina</taxon>
        <taxon>Lecanoromycetes</taxon>
        <taxon>OSLEUM clade</taxon>
        <taxon>Lecanoromycetidae</taxon>
        <taxon>Lecanorales</taxon>
        <taxon>Lecanorineae</taxon>
        <taxon>Stereocaulaceae</taxon>
        <taxon>Stereocaulon</taxon>
    </lineage>
</organism>
<evidence type="ECO:0000256" key="2">
    <source>
        <dbReference type="ARBA" id="ARBA00022692"/>
    </source>
</evidence>
<feature type="domain" description="Major facilitator superfamily (MFS) profile" evidence="6">
    <location>
        <begin position="45"/>
        <end position="528"/>
    </location>
</feature>
<evidence type="ECO:0000256" key="5">
    <source>
        <dbReference type="SAM" id="Phobius"/>
    </source>
</evidence>
<keyword evidence="3 5" id="KW-1133">Transmembrane helix</keyword>
<dbReference type="Proteomes" id="UP001590950">
    <property type="component" value="Unassembled WGS sequence"/>
</dbReference>
<reference evidence="7 8" key="1">
    <citation type="submission" date="2024-09" db="EMBL/GenBank/DDBJ databases">
        <title>Rethinking Asexuality: The Enigmatic Case of Functional Sexual Genes in Lepraria (Stereocaulaceae).</title>
        <authorList>
            <person name="Doellman M."/>
            <person name="Sun Y."/>
            <person name="Barcenas-Pena A."/>
            <person name="Lumbsch H.T."/>
            <person name="Grewe F."/>
        </authorList>
    </citation>
    <scope>NUCLEOTIDE SEQUENCE [LARGE SCALE GENOMIC DNA]</scope>
    <source>
        <strain evidence="7 8">Mercado 3170</strain>
    </source>
</reference>
<dbReference type="InterPro" id="IPR005828">
    <property type="entry name" value="MFS_sugar_transport-like"/>
</dbReference>
<feature type="transmembrane region" description="Helical" evidence="5">
    <location>
        <begin position="230"/>
        <end position="249"/>
    </location>
</feature>
<comment type="subcellular location">
    <subcellularLocation>
        <location evidence="1">Membrane</location>
        <topology evidence="1">Multi-pass membrane protein</topology>
    </subcellularLocation>
</comment>
<evidence type="ECO:0000256" key="4">
    <source>
        <dbReference type="ARBA" id="ARBA00023136"/>
    </source>
</evidence>
<comment type="caution">
    <text evidence="7">The sequence shown here is derived from an EMBL/GenBank/DDBJ whole genome shotgun (WGS) entry which is preliminary data.</text>
</comment>
<feature type="transmembrane region" description="Helical" evidence="5">
    <location>
        <begin position="438"/>
        <end position="459"/>
    </location>
</feature>